<keyword evidence="3" id="KW-0540">Nuclease</keyword>
<gene>
    <name evidence="9" type="primary">fitB_1</name>
    <name evidence="9" type="ORF">Dxin01_00633</name>
</gene>
<evidence type="ECO:0000256" key="2">
    <source>
        <dbReference type="ARBA" id="ARBA00022649"/>
    </source>
</evidence>
<reference evidence="9 10" key="1">
    <citation type="submission" date="2024-02" db="EMBL/GenBank/DDBJ databases">
        <title>Deinococcus xinjiangensis NBRC 107630.</title>
        <authorList>
            <person name="Ichikawa N."/>
            <person name="Katano-Makiyama Y."/>
            <person name="Hidaka K."/>
        </authorList>
    </citation>
    <scope>NUCLEOTIDE SEQUENCE [LARGE SCALE GENOMIC DNA]</scope>
    <source>
        <strain evidence="9 10">NBRC 107630</strain>
    </source>
</reference>
<dbReference type="Pfam" id="PF01850">
    <property type="entry name" value="PIN"/>
    <property type="match status" value="1"/>
</dbReference>
<name>A0ABP9V8Q2_9DEIO</name>
<dbReference type="InterPro" id="IPR050556">
    <property type="entry name" value="Type_II_TA_system_RNase"/>
</dbReference>
<keyword evidence="10" id="KW-1185">Reference proteome</keyword>
<organism evidence="9 10">
    <name type="scientific">Deinococcus xinjiangensis</name>
    <dbReference type="NCBI Taxonomy" id="457454"/>
    <lineage>
        <taxon>Bacteria</taxon>
        <taxon>Thermotogati</taxon>
        <taxon>Deinococcota</taxon>
        <taxon>Deinococci</taxon>
        <taxon>Deinococcales</taxon>
        <taxon>Deinococcaceae</taxon>
        <taxon>Deinococcus</taxon>
    </lineage>
</organism>
<dbReference type="CDD" id="cd18746">
    <property type="entry name" value="PIN_VapC4-5_FitB-like"/>
    <property type="match status" value="1"/>
</dbReference>
<sequence length="147" mass="16084">MSLTSAKGYLLDTNISSEATKAKPSSVLAEFLADIDLRDLFISAISIGEISRGIAIAPAEKRVPLSAWLRRDIYQRHAGRILPLDEHVMDPWGKMIAVTGKRLGQLPVFDGLIAATALHYRLTGVPRNSTDFALFGVPQINPFETPL</sequence>
<dbReference type="PANTHER" id="PTHR33653">
    <property type="entry name" value="RIBONUCLEASE VAPC2"/>
    <property type="match status" value="1"/>
</dbReference>
<dbReference type="Gene3D" id="3.40.50.1010">
    <property type="entry name" value="5'-nuclease"/>
    <property type="match status" value="1"/>
</dbReference>
<feature type="domain" description="PIN" evidence="8">
    <location>
        <begin position="9"/>
        <end position="125"/>
    </location>
</feature>
<evidence type="ECO:0000313" key="9">
    <source>
        <dbReference type="EMBL" id="GAA5500905.1"/>
    </source>
</evidence>
<evidence type="ECO:0000256" key="4">
    <source>
        <dbReference type="ARBA" id="ARBA00022723"/>
    </source>
</evidence>
<comment type="cofactor">
    <cofactor evidence="1">
        <name>Mg(2+)</name>
        <dbReference type="ChEBI" id="CHEBI:18420"/>
    </cofactor>
</comment>
<accession>A0ABP9V8Q2</accession>
<comment type="similarity">
    <text evidence="7">Belongs to the PINc/VapC protein family.</text>
</comment>
<evidence type="ECO:0000256" key="1">
    <source>
        <dbReference type="ARBA" id="ARBA00001946"/>
    </source>
</evidence>
<protein>
    <submittedName>
        <fullName evidence="9">Toxin FitB</fullName>
    </submittedName>
</protein>
<evidence type="ECO:0000313" key="10">
    <source>
        <dbReference type="Proteomes" id="UP001458946"/>
    </source>
</evidence>
<evidence type="ECO:0000256" key="5">
    <source>
        <dbReference type="ARBA" id="ARBA00022801"/>
    </source>
</evidence>
<evidence type="ECO:0000256" key="3">
    <source>
        <dbReference type="ARBA" id="ARBA00022722"/>
    </source>
</evidence>
<dbReference type="InterPro" id="IPR002716">
    <property type="entry name" value="PIN_dom"/>
</dbReference>
<proteinExistence type="inferred from homology"/>
<keyword evidence="5" id="KW-0378">Hydrolase</keyword>
<evidence type="ECO:0000256" key="7">
    <source>
        <dbReference type="ARBA" id="ARBA00038093"/>
    </source>
</evidence>
<dbReference type="Proteomes" id="UP001458946">
    <property type="component" value="Unassembled WGS sequence"/>
</dbReference>
<evidence type="ECO:0000256" key="6">
    <source>
        <dbReference type="ARBA" id="ARBA00022842"/>
    </source>
</evidence>
<keyword evidence="2" id="KW-1277">Toxin-antitoxin system</keyword>
<evidence type="ECO:0000259" key="8">
    <source>
        <dbReference type="Pfam" id="PF01850"/>
    </source>
</evidence>
<dbReference type="SUPFAM" id="SSF88723">
    <property type="entry name" value="PIN domain-like"/>
    <property type="match status" value="1"/>
</dbReference>
<keyword evidence="4" id="KW-0479">Metal-binding</keyword>
<dbReference type="EMBL" id="BAABRN010000005">
    <property type="protein sequence ID" value="GAA5500905.1"/>
    <property type="molecule type" value="Genomic_DNA"/>
</dbReference>
<dbReference type="InterPro" id="IPR029060">
    <property type="entry name" value="PIN-like_dom_sf"/>
</dbReference>
<dbReference type="PANTHER" id="PTHR33653:SF1">
    <property type="entry name" value="RIBONUCLEASE VAPC2"/>
    <property type="match status" value="1"/>
</dbReference>
<keyword evidence="6" id="KW-0460">Magnesium</keyword>
<comment type="caution">
    <text evidence="9">The sequence shown here is derived from an EMBL/GenBank/DDBJ whole genome shotgun (WGS) entry which is preliminary data.</text>
</comment>